<dbReference type="EMBL" id="QGKV02000649">
    <property type="protein sequence ID" value="KAF3579165.1"/>
    <property type="molecule type" value="Genomic_DNA"/>
</dbReference>
<organism evidence="1 2">
    <name type="scientific">Brassica cretica</name>
    <name type="common">Mustard</name>
    <dbReference type="NCBI Taxonomy" id="69181"/>
    <lineage>
        <taxon>Eukaryota</taxon>
        <taxon>Viridiplantae</taxon>
        <taxon>Streptophyta</taxon>
        <taxon>Embryophyta</taxon>
        <taxon>Tracheophyta</taxon>
        <taxon>Spermatophyta</taxon>
        <taxon>Magnoliopsida</taxon>
        <taxon>eudicotyledons</taxon>
        <taxon>Gunneridae</taxon>
        <taxon>Pentapetalae</taxon>
        <taxon>rosids</taxon>
        <taxon>malvids</taxon>
        <taxon>Brassicales</taxon>
        <taxon>Brassicaceae</taxon>
        <taxon>Brassiceae</taxon>
        <taxon>Brassica</taxon>
    </lineage>
</organism>
<dbReference type="Proteomes" id="UP000266723">
    <property type="component" value="Unassembled WGS sequence"/>
</dbReference>
<proteinExistence type="predicted"/>
<sequence>MAGPGRCQPASPVPLFGVAFGMVYGASDRSPTVISFDLCSWCRFRYQISTLIN</sequence>
<evidence type="ECO:0000313" key="2">
    <source>
        <dbReference type="Proteomes" id="UP000266723"/>
    </source>
</evidence>
<keyword evidence="2" id="KW-1185">Reference proteome</keyword>
<name>A0ABQ7DPU7_BRACR</name>
<reference evidence="1 2" key="1">
    <citation type="journal article" date="2020" name="BMC Genomics">
        <title>Intraspecific diversification of the crop wild relative Brassica cretica Lam. using demographic model selection.</title>
        <authorList>
            <person name="Kioukis A."/>
            <person name="Michalopoulou V.A."/>
            <person name="Briers L."/>
            <person name="Pirintsos S."/>
            <person name="Studholme D.J."/>
            <person name="Pavlidis P."/>
            <person name="Sarris P.F."/>
        </authorList>
    </citation>
    <scope>NUCLEOTIDE SEQUENCE [LARGE SCALE GENOMIC DNA]</scope>
    <source>
        <strain evidence="2">cv. PFS-1207/04</strain>
    </source>
</reference>
<protein>
    <submittedName>
        <fullName evidence="1">Uncharacterized protein</fullName>
    </submittedName>
</protein>
<evidence type="ECO:0000313" key="1">
    <source>
        <dbReference type="EMBL" id="KAF3579165.1"/>
    </source>
</evidence>
<comment type="caution">
    <text evidence="1">The sequence shown here is derived from an EMBL/GenBank/DDBJ whole genome shotgun (WGS) entry which is preliminary data.</text>
</comment>
<accession>A0ABQ7DPU7</accession>
<gene>
    <name evidence="1" type="ORF">DY000_02032101</name>
</gene>